<comment type="cofactor">
    <cofactor evidence="1">
        <name>Zn(2+)</name>
        <dbReference type="ChEBI" id="CHEBI:29105"/>
    </cofactor>
</comment>
<reference evidence="4 5" key="1">
    <citation type="submission" date="2020-08" db="EMBL/GenBank/DDBJ databases">
        <title>Genome sequence of Erysipelothrix inopinata DSM 15511T.</title>
        <authorList>
            <person name="Hyun D.-W."/>
            <person name="Bae J.-W."/>
        </authorList>
    </citation>
    <scope>NUCLEOTIDE SEQUENCE [LARGE SCALE GENOMIC DNA]</scope>
    <source>
        <strain evidence="4 5">DSM 15511</strain>
    </source>
</reference>
<evidence type="ECO:0000256" key="2">
    <source>
        <dbReference type="ARBA" id="ARBA00022833"/>
    </source>
</evidence>
<dbReference type="NCBIfam" id="TIGR01883">
    <property type="entry name" value="PepT-like"/>
    <property type="match status" value="1"/>
</dbReference>
<evidence type="ECO:0000313" key="5">
    <source>
        <dbReference type="Proteomes" id="UP000515928"/>
    </source>
</evidence>
<dbReference type="PANTHER" id="PTHR42994">
    <property type="entry name" value="PEPTIDASE T"/>
    <property type="match status" value="1"/>
</dbReference>
<dbReference type="InterPro" id="IPR002933">
    <property type="entry name" value="Peptidase_M20"/>
</dbReference>
<dbReference type="AlphaFoldDB" id="A0A7G9RX29"/>
<proteinExistence type="predicted"/>
<name>A0A7G9RX29_9FIRM</name>
<keyword evidence="4" id="KW-0378">Hydrolase</keyword>
<accession>A0A7G9RX29</accession>
<dbReference type="Pfam" id="PF07687">
    <property type="entry name" value="M20_dimer"/>
    <property type="match status" value="1"/>
</dbReference>
<sequence length="378" mass="40711">MINKDRAIKMFCELVQIDSVSLNEKGVASFLKSYFTNLGYEVYEDQVSVQKVPQANSGNIVVKIPGTGAYVNHDPIILEAHMDTVEPGNGVKPSVTEDGKYVVSDGTTILGADDKAGIAQIIEVEAVLREHDFSHPPLELLFTISEEIGILGAFNIDTNLVTGKTAYVLDGGGGPGTAIIGGPDFYDITGRIIGRASHAGAAPDKGISSIQVMSDAISKMRLLKVDEDTTTNIGRVICDYPTNVVPEVTTFEMEVRSLVPEKAQAQVKHVVDTLQASADSFGAKLEIEVGQSLHAYHLDDSLAIIQNYKAMCERHNLTYNGMVVRGGTDVSGLTFNGINAICLAAGGEFAHELKERLIIDEFVANTQQVLWLVTEIDA</sequence>
<feature type="domain" description="Peptidase M20 dimerisation" evidence="3">
    <location>
        <begin position="192"/>
        <end position="276"/>
    </location>
</feature>
<evidence type="ECO:0000256" key="1">
    <source>
        <dbReference type="ARBA" id="ARBA00001947"/>
    </source>
</evidence>
<dbReference type="InterPro" id="IPR011650">
    <property type="entry name" value="Peptidase_M20_dimer"/>
</dbReference>
<dbReference type="KEGG" id="eio:H9L01_07205"/>
<dbReference type="SUPFAM" id="SSF53187">
    <property type="entry name" value="Zn-dependent exopeptidases"/>
    <property type="match status" value="1"/>
</dbReference>
<dbReference type="Gene3D" id="3.30.70.360">
    <property type="match status" value="1"/>
</dbReference>
<dbReference type="RefSeq" id="WP_187533286.1">
    <property type="nucleotide sequence ID" value="NZ_CBCSHU010000011.1"/>
</dbReference>
<dbReference type="InterPro" id="IPR036264">
    <property type="entry name" value="Bact_exopeptidase_dim_dom"/>
</dbReference>
<evidence type="ECO:0000313" key="4">
    <source>
        <dbReference type="EMBL" id="QNN60154.1"/>
    </source>
</evidence>
<evidence type="ECO:0000259" key="3">
    <source>
        <dbReference type="Pfam" id="PF07687"/>
    </source>
</evidence>
<organism evidence="4 5">
    <name type="scientific">Erysipelothrix inopinata</name>
    <dbReference type="NCBI Taxonomy" id="225084"/>
    <lineage>
        <taxon>Bacteria</taxon>
        <taxon>Bacillati</taxon>
        <taxon>Bacillota</taxon>
        <taxon>Erysipelotrichia</taxon>
        <taxon>Erysipelotrichales</taxon>
        <taxon>Erysipelotrichaceae</taxon>
        <taxon>Erysipelothrix</taxon>
    </lineage>
</organism>
<dbReference type="SUPFAM" id="SSF55031">
    <property type="entry name" value="Bacterial exopeptidase dimerisation domain"/>
    <property type="match status" value="1"/>
</dbReference>
<dbReference type="GO" id="GO:0016787">
    <property type="term" value="F:hydrolase activity"/>
    <property type="evidence" value="ECO:0007669"/>
    <property type="project" value="UniProtKB-KW"/>
</dbReference>
<protein>
    <submittedName>
        <fullName evidence="4">M20/M25/M40 family metallo-hydrolase</fullName>
    </submittedName>
</protein>
<dbReference type="PANTHER" id="PTHR42994:SF2">
    <property type="entry name" value="PEPTIDASE"/>
    <property type="match status" value="1"/>
</dbReference>
<dbReference type="Pfam" id="PF01546">
    <property type="entry name" value="Peptidase_M20"/>
    <property type="match status" value="1"/>
</dbReference>
<keyword evidence="5" id="KW-1185">Reference proteome</keyword>
<dbReference type="InterPro" id="IPR010162">
    <property type="entry name" value="PepT-like"/>
</dbReference>
<dbReference type="EMBL" id="CP060715">
    <property type="protein sequence ID" value="QNN60154.1"/>
    <property type="molecule type" value="Genomic_DNA"/>
</dbReference>
<gene>
    <name evidence="4" type="ORF">H9L01_07205</name>
</gene>
<keyword evidence="2" id="KW-0862">Zinc</keyword>
<dbReference type="Proteomes" id="UP000515928">
    <property type="component" value="Chromosome"/>
</dbReference>
<dbReference type="Gene3D" id="3.40.630.10">
    <property type="entry name" value="Zn peptidases"/>
    <property type="match status" value="1"/>
</dbReference>